<protein>
    <submittedName>
        <fullName evidence="1">Uncharacterized protein</fullName>
    </submittedName>
</protein>
<dbReference type="EMBL" id="MTBO01000005">
    <property type="protein sequence ID" value="OSI18039.1"/>
    <property type="molecule type" value="Genomic_DNA"/>
</dbReference>
<reference evidence="2" key="1">
    <citation type="submission" date="2017-01" db="EMBL/GenBank/DDBJ databases">
        <authorList>
            <person name="Wolfgang W.J."/>
            <person name="Cole J."/>
            <person name="Wroblewski D."/>
            <person name="Mcginnis J."/>
            <person name="Musser K.A."/>
        </authorList>
    </citation>
    <scope>NUCLEOTIDE SEQUENCE [LARGE SCALE GENOMIC DNA]</scope>
    <source>
        <strain evidence="2">DSM 19151</strain>
    </source>
</reference>
<keyword evidence="2" id="KW-1185">Reference proteome</keyword>
<evidence type="ECO:0000313" key="2">
    <source>
        <dbReference type="Proteomes" id="UP000193118"/>
    </source>
</evidence>
<dbReference type="STRING" id="194197.BWD09_03470"/>
<proteinExistence type="predicted"/>
<dbReference type="AlphaFoldDB" id="A0A1X3DDL5"/>
<organism evidence="1 2">
    <name type="scientific">Neisseria dentiae</name>
    <dbReference type="NCBI Taxonomy" id="194197"/>
    <lineage>
        <taxon>Bacteria</taxon>
        <taxon>Pseudomonadati</taxon>
        <taxon>Pseudomonadota</taxon>
        <taxon>Betaproteobacteria</taxon>
        <taxon>Neisseriales</taxon>
        <taxon>Neisseriaceae</taxon>
        <taxon>Neisseria</taxon>
    </lineage>
</organism>
<gene>
    <name evidence="1" type="ORF">BWD09_03470</name>
</gene>
<comment type="caution">
    <text evidence="1">The sequence shown here is derived from an EMBL/GenBank/DDBJ whole genome shotgun (WGS) entry which is preliminary data.</text>
</comment>
<name>A0A1X3DDL5_9NEIS</name>
<sequence>MLRKFQAGDLSISDGLKEFAQACGLCKISFRILKPLRHARAWPGHLLASKGITDTRVKSGHGGIKTFSGANRLLQRSLPIWLWLRFRLAGKGAGAGKIDGEKTFGDFAHGFRTKEKEAV</sequence>
<dbReference type="Proteomes" id="UP000193118">
    <property type="component" value="Unassembled WGS sequence"/>
</dbReference>
<accession>A0A1X3DDL5</accession>
<evidence type="ECO:0000313" key="1">
    <source>
        <dbReference type="EMBL" id="OSI18039.1"/>
    </source>
</evidence>